<organism evidence="12 13">
    <name type="scientific">Loxostege sticticalis</name>
    <name type="common">Beet webworm moth</name>
    <dbReference type="NCBI Taxonomy" id="481309"/>
    <lineage>
        <taxon>Eukaryota</taxon>
        <taxon>Metazoa</taxon>
        <taxon>Ecdysozoa</taxon>
        <taxon>Arthropoda</taxon>
        <taxon>Hexapoda</taxon>
        <taxon>Insecta</taxon>
        <taxon>Pterygota</taxon>
        <taxon>Neoptera</taxon>
        <taxon>Endopterygota</taxon>
        <taxon>Lepidoptera</taxon>
        <taxon>Glossata</taxon>
        <taxon>Ditrysia</taxon>
        <taxon>Pyraloidea</taxon>
        <taxon>Crambidae</taxon>
        <taxon>Pyraustinae</taxon>
        <taxon>Loxostege</taxon>
    </lineage>
</organism>
<feature type="region of interest" description="Disordered" evidence="11">
    <location>
        <begin position="258"/>
        <end position="286"/>
    </location>
</feature>
<comment type="similarity">
    <text evidence="10">Belongs to the ELO family.</text>
</comment>
<dbReference type="Pfam" id="PF01151">
    <property type="entry name" value="ELO"/>
    <property type="match status" value="1"/>
</dbReference>
<keyword evidence="7 10" id="KW-0443">Lipid metabolism</keyword>
<evidence type="ECO:0000256" key="2">
    <source>
        <dbReference type="ARBA" id="ARBA00022516"/>
    </source>
</evidence>
<keyword evidence="5 10" id="KW-0276">Fatty acid metabolism</keyword>
<feature type="transmembrane region" description="Helical" evidence="10">
    <location>
        <begin position="164"/>
        <end position="183"/>
    </location>
</feature>
<dbReference type="PANTHER" id="PTHR11157">
    <property type="entry name" value="FATTY ACID ACYL TRANSFERASE-RELATED"/>
    <property type="match status" value="1"/>
</dbReference>
<reference evidence="12 13" key="1">
    <citation type="submission" date="2024-06" db="EMBL/GenBank/DDBJ databases">
        <title>A chromosome-level genome assembly of beet webworm, Loxostege sticticalis.</title>
        <authorList>
            <person name="Zhang Y."/>
        </authorList>
    </citation>
    <scope>NUCLEOTIDE SEQUENCE [LARGE SCALE GENOMIC DNA]</scope>
    <source>
        <strain evidence="12">AQ026</strain>
        <tissue evidence="12">Whole body</tissue>
    </source>
</reference>
<evidence type="ECO:0000256" key="6">
    <source>
        <dbReference type="ARBA" id="ARBA00022989"/>
    </source>
</evidence>
<evidence type="ECO:0000256" key="7">
    <source>
        <dbReference type="ARBA" id="ARBA00023098"/>
    </source>
</evidence>
<name>A0ABR3I8D3_LOXSC</name>
<feature type="transmembrane region" description="Helical" evidence="10">
    <location>
        <begin position="64"/>
        <end position="92"/>
    </location>
</feature>
<dbReference type="PROSITE" id="PS01188">
    <property type="entry name" value="ELO"/>
    <property type="match status" value="1"/>
</dbReference>
<comment type="subcellular location">
    <subcellularLocation>
        <location evidence="1">Membrane</location>
        <topology evidence="1">Multi-pass membrane protein</topology>
    </subcellularLocation>
</comment>
<evidence type="ECO:0000256" key="11">
    <source>
        <dbReference type="SAM" id="MobiDB-lite"/>
    </source>
</evidence>
<sequence length="286" mass="33165">MLHVQSSRWANEDWNEAVEEVNEYPFSDSLLLVLCLVGGYLLFVLKIGPAFMKNREPYKLKNTILAYNAFQVALSAYFIYLTGIPMVMAGLFPKRCCEEDPTVRKEMLRCVFIYWLGKITELADTVFFILRKKYNQVSFLHVYHHASVVLGTWVMFKYSVNQTAVYAGFINAVVHVIMYFYYFMAALGPQYQKYLTWKKHITSFQLIQFVTVIIHQIISLAVTRCKHSVLGIFYVIYSCVLFYVLFNNFYKKSYTQKKANGTKTSSAVDKTQAETQNDADLKAKTQ</sequence>
<keyword evidence="3 10" id="KW-0808">Transferase</keyword>
<evidence type="ECO:0000256" key="5">
    <source>
        <dbReference type="ARBA" id="ARBA00022832"/>
    </source>
</evidence>
<evidence type="ECO:0000313" key="13">
    <source>
        <dbReference type="Proteomes" id="UP001549920"/>
    </source>
</evidence>
<dbReference type="EC" id="2.3.1.199" evidence="10"/>
<evidence type="ECO:0000256" key="10">
    <source>
        <dbReference type="RuleBase" id="RU361115"/>
    </source>
</evidence>
<accession>A0ABR3I8D3</accession>
<dbReference type="Proteomes" id="UP001549920">
    <property type="component" value="Unassembled WGS sequence"/>
</dbReference>
<keyword evidence="6 10" id="KW-1133">Transmembrane helix</keyword>
<keyword evidence="9 10" id="KW-0275">Fatty acid biosynthesis</keyword>
<dbReference type="InterPro" id="IPR002076">
    <property type="entry name" value="ELO_fam"/>
</dbReference>
<feature type="transmembrane region" description="Helical" evidence="10">
    <location>
        <begin position="142"/>
        <end position="158"/>
    </location>
</feature>
<comment type="caution">
    <text evidence="12">The sequence shown here is derived from an EMBL/GenBank/DDBJ whole genome shotgun (WGS) entry which is preliminary data.</text>
</comment>
<keyword evidence="8 10" id="KW-0472">Membrane</keyword>
<gene>
    <name evidence="12" type="ORF">ABMA27_015608</name>
</gene>
<evidence type="ECO:0000256" key="8">
    <source>
        <dbReference type="ARBA" id="ARBA00023136"/>
    </source>
</evidence>
<feature type="compositionally biased region" description="Polar residues" evidence="11">
    <location>
        <begin position="258"/>
        <end position="278"/>
    </location>
</feature>
<dbReference type="EMBL" id="JBEUOH010000007">
    <property type="protein sequence ID" value="KAL0892505.1"/>
    <property type="molecule type" value="Genomic_DNA"/>
</dbReference>
<feature type="transmembrane region" description="Helical" evidence="10">
    <location>
        <begin position="204"/>
        <end position="223"/>
    </location>
</feature>
<feature type="transmembrane region" description="Helical" evidence="10">
    <location>
        <begin position="112"/>
        <end position="130"/>
    </location>
</feature>
<evidence type="ECO:0000256" key="9">
    <source>
        <dbReference type="ARBA" id="ARBA00023160"/>
    </source>
</evidence>
<feature type="transmembrane region" description="Helical" evidence="10">
    <location>
        <begin position="30"/>
        <end position="52"/>
    </location>
</feature>
<evidence type="ECO:0000256" key="1">
    <source>
        <dbReference type="ARBA" id="ARBA00004141"/>
    </source>
</evidence>
<comment type="catalytic activity">
    <reaction evidence="10">
        <text>a very-long-chain acyl-CoA + malonyl-CoA + H(+) = a very-long-chain 3-oxoacyl-CoA + CO2 + CoA</text>
        <dbReference type="Rhea" id="RHEA:32727"/>
        <dbReference type="ChEBI" id="CHEBI:15378"/>
        <dbReference type="ChEBI" id="CHEBI:16526"/>
        <dbReference type="ChEBI" id="CHEBI:57287"/>
        <dbReference type="ChEBI" id="CHEBI:57384"/>
        <dbReference type="ChEBI" id="CHEBI:90725"/>
        <dbReference type="ChEBI" id="CHEBI:90736"/>
        <dbReference type="EC" id="2.3.1.199"/>
    </reaction>
</comment>
<keyword evidence="2 10" id="KW-0444">Lipid biosynthesis</keyword>
<proteinExistence type="inferred from homology"/>
<protein>
    <recommendedName>
        <fullName evidence="10">Elongation of very long chain fatty acids protein</fullName>
        <ecNumber evidence="10">2.3.1.199</ecNumber>
    </recommendedName>
    <alternativeName>
        <fullName evidence="10">Very-long-chain 3-oxoacyl-CoA synthase</fullName>
    </alternativeName>
</protein>
<dbReference type="PANTHER" id="PTHR11157:SF69">
    <property type="entry name" value="ELONGATION OF VERY LONG CHAIN FATTY ACIDS PROTEIN 7"/>
    <property type="match status" value="1"/>
</dbReference>
<keyword evidence="13" id="KW-1185">Reference proteome</keyword>
<dbReference type="InterPro" id="IPR030457">
    <property type="entry name" value="ELO_CS"/>
</dbReference>
<evidence type="ECO:0000256" key="4">
    <source>
        <dbReference type="ARBA" id="ARBA00022692"/>
    </source>
</evidence>
<keyword evidence="4 10" id="KW-0812">Transmembrane</keyword>
<evidence type="ECO:0000256" key="3">
    <source>
        <dbReference type="ARBA" id="ARBA00022679"/>
    </source>
</evidence>
<evidence type="ECO:0000313" key="12">
    <source>
        <dbReference type="EMBL" id="KAL0892505.1"/>
    </source>
</evidence>
<feature type="transmembrane region" description="Helical" evidence="10">
    <location>
        <begin position="229"/>
        <end position="250"/>
    </location>
</feature>